<dbReference type="InterPro" id="IPR000432">
    <property type="entry name" value="DNA_mismatch_repair_MutS_C"/>
</dbReference>
<dbReference type="InterPro" id="IPR007860">
    <property type="entry name" value="DNA_mmatch_repair_MutS_con_dom"/>
</dbReference>
<dbReference type="HAMAP" id="MF_00096">
    <property type="entry name" value="MutS"/>
    <property type="match status" value="1"/>
</dbReference>
<dbReference type="SUPFAM" id="SSF53150">
    <property type="entry name" value="DNA repair protein MutS, domain II"/>
    <property type="match status" value="1"/>
</dbReference>
<evidence type="ECO:0000259" key="11">
    <source>
        <dbReference type="PROSITE" id="PS00486"/>
    </source>
</evidence>
<accession>A0A1G6HFI4</accession>
<dbReference type="GO" id="GO:0006298">
    <property type="term" value="P:mismatch repair"/>
    <property type="evidence" value="ECO:0007669"/>
    <property type="project" value="UniProtKB-UniRule"/>
</dbReference>
<dbReference type="SMART" id="SM00533">
    <property type="entry name" value="MUTSd"/>
    <property type="match status" value="1"/>
</dbReference>
<comment type="similarity">
    <text evidence="1 9 10">Belongs to the DNA mismatch repair MutS family.</text>
</comment>
<sequence>MGQQAQTPMMKQYLKIKSQHEDAFLFFRLGDFYELFYEDAKRAASELEITLTSRGKGEDAIPMCGVPHHSADGYMATLIEKGYKIAICEQVENPKSVKGVVKREVTKVLTPGTWMNDKQIGAKENHYIVSVALDNAKAYGLLRCDVSTGEVSVTPGTGDWDELYEEIVASQAREAVLPPDFPARLQEQLQKQAHVVVSIEEKAEKIAAYDALIAHIDEPVLHAAFARLLHYLLATEKQALNHLQQVVYVPADAYLKMDEHAKRNLELTETLRDKKKRGSLLFVLDQTMTAMGGRLLRKWLERPLMRQSTIEARQQTVQLFLDHYFEREALRDALKEVYDIERLAARVSCGHVNARELVQLKRSLMKIPELQQQAARIDTSFLTRWFGEVESFQTLVTLLDSSISEDAPTSVTDGGLIVTGFSEKLDQYRAASRDGKKWISALEQKEREQTGIRSLKVGYNKVFGYYIEVTRANTHLIPEGRYERKQTLTNAERYVTPELKEKEALILGAEEKMVELEYELFTNVRKEVAEYLPHLQRFAHHVSEMDVLASFAVVAEANQYVCPHLNDTRDVTIEGGRHPVVETVIQRGSYVQNDIDLTGSRDMLLITGPNMGGKSTYMRQLALTVVMTQIGSFVPATSAALPIFDQIFTRIGAADDLASGQSTFMVEMLETKDALMKATKQSLIILDEIGRGTSTYDGMALAQAIIEYIDEHIGAKTLFSTHYHELTTLAESLPTLRNVHVAVAEKDEDVVFLHQVIEGAADRSYGVYVAKLAGLPDAVTERARTLLQTFEQPALATKEVAAVTEEVTEYTPVQLPLFQTDEEIARKETRTVKSGEKAVLDKICEVDLLHVTPFQALEHIQAWQKQLRNQRK</sequence>
<dbReference type="FunFam" id="3.40.1170.10:FF:000001">
    <property type="entry name" value="DNA mismatch repair protein MutS"/>
    <property type="match status" value="1"/>
</dbReference>
<dbReference type="NCBIfam" id="TIGR01070">
    <property type="entry name" value="mutS1"/>
    <property type="match status" value="1"/>
</dbReference>
<dbReference type="InterPro" id="IPR007695">
    <property type="entry name" value="DNA_mismatch_repair_MutS-lik_N"/>
</dbReference>
<dbReference type="Pfam" id="PF05190">
    <property type="entry name" value="MutS_IV"/>
    <property type="match status" value="1"/>
</dbReference>
<dbReference type="InterPro" id="IPR016151">
    <property type="entry name" value="DNA_mismatch_repair_MutS_N"/>
</dbReference>
<evidence type="ECO:0000256" key="8">
    <source>
        <dbReference type="ARBA" id="ARBA00024647"/>
    </source>
</evidence>
<dbReference type="PROSITE" id="PS00486">
    <property type="entry name" value="DNA_MISMATCH_REPAIR_2"/>
    <property type="match status" value="1"/>
</dbReference>
<dbReference type="Pfam" id="PF00488">
    <property type="entry name" value="MutS_V"/>
    <property type="match status" value="1"/>
</dbReference>
<dbReference type="InterPro" id="IPR005748">
    <property type="entry name" value="DNA_mismatch_repair_MutS"/>
</dbReference>
<evidence type="ECO:0000256" key="9">
    <source>
        <dbReference type="HAMAP-Rule" id="MF_00096"/>
    </source>
</evidence>
<dbReference type="InterPro" id="IPR036678">
    <property type="entry name" value="MutS_con_dom_sf"/>
</dbReference>
<keyword evidence="6 9" id="KW-0238">DNA-binding</keyword>
<dbReference type="SMART" id="SM00534">
    <property type="entry name" value="MUTSac"/>
    <property type="match status" value="1"/>
</dbReference>
<dbReference type="AlphaFoldDB" id="A0A1G6HFI4"/>
<dbReference type="Proteomes" id="UP000242662">
    <property type="component" value="Unassembled WGS sequence"/>
</dbReference>
<feature type="binding site" evidence="9">
    <location>
        <begin position="608"/>
        <end position="615"/>
    </location>
    <ligand>
        <name>ATP</name>
        <dbReference type="ChEBI" id="CHEBI:30616"/>
    </ligand>
</feature>
<dbReference type="InterPro" id="IPR007696">
    <property type="entry name" value="DNA_mismatch_repair_MutS_core"/>
</dbReference>
<keyword evidence="3 9" id="KW-0547">Nucleotide-binding</keyword>
<dbReference type="InterPro" id="IPR027417">
    <property type="entry name" value="P-loop_NTPase"/>
</dbReference>
<keyword evidence="7 9" id="KW-0234">DNA repair</keyword>
<dbReference type="Gene3D" id="3.40.50.300">
    <property type="entry name" value="P-loop containing nucleotide triphosphate hydrolases"/>
    <property type="match status" value="1"/>
</dbReference>
<dbReference type="InterPro" id="IPR007861">
    <property type="entry name" value="DNA_mismatch_repair_MutS_clamp"/>
</dbReference>
<dbReference type="CDD" id="cd03284">
    <property type="entry name" value="ABC_MutS1"/>
    <property type="match status" value="1"/>
</dbReference>
<dbReference type="InterPro" id="IPR036187">
    <property type="entry name" value="DNA_mismatch_repair_MutS_sf"/>
</dbReference>
<evidence type="ECO:0000256" key="7">
    <source>
        <dbReference type="ARBA" id="ARBA00023204"/>
    </source>
</evidence>
<dbReference type="NCBIfam" id="NF003810">
    <property type="entry name" value="PRK05399.1"/>
    <property type="match status" value="1"/>
</dbReference>
<dbReference type="InterPro" id="IPR017261">
    <property type="entry name" value="DNA_mismatch_repair_MutS/MSH"/>
</dbReference>
<dbReference type="Pfam" id="PF01624">
    <property type="entry name" value="MutS_I"/>
    <property type="match status" value="1"/>
</dbReference>
<evidence type="ECO:0000313" key="13">
    <source>
        <dbReference type="Proteomes" id="UP000242662"/>
    </source>
</evidence>
<dbReference type="Gene3D" id="3.40.1170.10">
    <property type="entry name" value="DNA repair protein MutS, domain I"/>
    <property type="match status" value="1"/>
</dbReference>
<feature type="domain" description="DNA mismatch repair proteins mutS family" evidence="11">
    <location>
        <begin position="682"/>
        <end position="698"/>
    </location>
</feature>
<evidence type="ECO:0000256" key="4">
    <source>
        <dbReference type="ARBA" id="ARBA00022763"/>
    </source>
</evidence>
<dbReference type="PIRSF" id="PIRSF037677">
    <property type="entry name" value="DNA_mis_repair_Msh6"/>
    <property type="match status" value="1"/>
</dbReference>
<keyword evidence="4 9" id="KW-0227">DNA damage</keyword>
<dbReference type="Gene3D" id="3.30.420.110">
    <property type="entry name" value="MutS, connector domain"/>
    <property type="match status" value="1"/>
</dbReference>
<dbReference type="Gene3D" id="1.10.1420.10">
    <property type="match status" value="2"/>
</dbReference>
<evidence type="ECO:0000256" key="6">
    <source>
        <dbReference type="ARBA" id="ARBA00023125"/>
    </source>
</evidence>
<dbReference type="GO" id="GO:0030983">
    <property type="term" value="F:mismatched DNA binding"/>
    <property type="evidence" value="ECO:0007669"/>
    <property type="project" value="InterPro"/>
</dbReference>
<dbReference type="PANTHER" id="PTHR11361">
    <property type="entry name" value="DNA MISMATCH REPAIR PROTEIN MUTS FAMILY MEMBER"/>
    <property type="match status" value="1"/>
</dbReference>
<proteinExistence type="inferred from homology"/>
<dbReference type="OrthoDB" id="9802448at2"/>
<dbReference type="GO" id="GO:0005524">
    <property type="term" value="F:ATP binding"/>
    <property type="evidence" value="ECO:0007669"/>
    <property type="project" value="UniProtKB-UniRule"/>
</dbReference>
<dbReference type="EMBL" id="FMYM01000003">
    <property type="protein sequence ID" value="SDB93000.1"/>
    <property type="molecule type" value="Genomic_DNA"/>
</dbReference>
<dbReference type="SUPFAM" id="SSF48334">
    <property type="entry name" value="DNA repair protein MutS, domain III"/>
    <property type="match status" value="1"/>
</dbReference>
<dbReference type="SUPFAM" id="SSF55271">
    <property type="entry name" value="DNA repair protein MutS, domain I"/>
    <property type="match status" value="1"/>
</dbReference>
<evidence type="ECO:0000256" key="1">
    <source>
        <dbReference type="ARBA" id="ARBA00006271"/>
    </source>
</evidence>
<dbReference type="GO" id="GO:0005829">
    <property type="term" value="C:cytosol"/>
    <property type="evidence" value="ECO:0007669"/>
    <property type="project" value="TreeGrafter"/>
</dbReference>
<dbReference type="InterPro" id="IPR045076">
    <property type="entry name" value="MutS"/>
</dbReference>
<keyword evidence="5 9" id="KW-0067">ATP-binding</keyword>
<reference evidence="13" key="1">
    <citation type="submission" date="2016-09" db="EMBL/GenBank/DDBJ databases">
        <authorList>
            <person name="Varghese N."/>
            <person name="Submissions S."/>
        </authorList>
    </citation>
    <scope>NUCLEOTIDE SEQUENCE [LARGE SCALE GENOMIC DNA]</scope>
    <source>
        <strain evidence="13">25nlg</strain>
    </source>
</reference>
<dbReference type="PANTHER" id="PTHR11361:SF34">
    <property type="entry name" value="DNA MISMATCH REPAIR PROTEIN MSH1, MITOCHONDRIAL"/>
    <property type="match status" value="1"/>
</dbReference>
<dbReference type="RefSeq" id="WP_090775115.1">
    <property type="nucleotide sequence ID" value="NZ_FMYM01000003.1"/>
</dbReference>
<dbReference type="SUPFAM" id="SSF52540">
    <property type="entry name" value="P-loop containing nucleoside triphosphate hydrolases"/>
    <property type="match status" value="1"/>
</dbReference>
<evidence type="ECO:0000313" key="12">
    <source>
        <dbReference type="EMBL" id="SDB93000.1"/>
    </source>
</evidence>
<gene>
    <name evidence="9" type="primary">mutS</name>
    <name evidence="12" type="ORF">SAMN05421737_103276</name>
</gene>
<dbReference type="Pfam" id="PF05188">
    <property type="entry name" value="MutS_II"/>
    <property type="match status" value="1"/>
</dbReference>
<dbReference type="GO" id="GO:0003684">
    <property type="term" value="F:damaged DNA binding"/>
    <property type="evidence" value="ECO:0007669"/>
    <property type="project" value="UniProtKB-UniRule"/>
</dbReference>
<keyword evidence="13" id="KW-1185">Reference proteome</keyword>
<dbReference type="FunFam" id="3.40.50.300:FF:000870">
    <property type="entry name" value="MutS protein homolog 4"/>
    <property type="match status" value="1"/>
</dbReference>
<comment type="function">
    <text evidence="8 9">This protein is involved in the repair of mismatches in DNA. It is possible that it carries out the mismatch recognition step. This protein has a weak ATPase activity.</text>
</comment>
<evidence type="ECO:0000256" key="5">
    <source>
        <dbReference type="ARBA" id="ARBA00022840"/>
    </source>
</evidence>
<dbReference type="STRING" id="1464122.SAMN05421737_103276"/>
<protein>
    <recommendedName>
        <fullName evidence="2 9">DNA mismatch repair protein MutS</fullName>
    </recommendedName>
</protein>
<name>A0A1G6HFI4_9BACI</name>
<organism evidence="12 13">
    <name type="scientific">Shouchella lonarensis</name>
    <dbReference type="NCBI Taxonomy" id="1464122"/>
    <lineage>
        <taxon>Bacteria</taxon>
        <taxon>Bacillati</taxon>
        <taxon>Bacillota</taxon>
        <taxon>Bacilli</taxon>
        <taxon>Bacillales</taxon>
        <taxon>Bacillaceae</taxon>
        <taxon>Shouchella</taxon>
    </lineage>
</organism>
<evidence type="ECO:0000256" key="10">
    <source>
        <dbReference type="RuleBase" id="RU003756"/>
    </source>
</evidence>
<dbReference type="Pfam" id="PF05192">
    <property type="entry name" value="MutS_III"/>
    <property type="match status" value="1"/>
</dbReference>
<evidence type="ECO:0000256" key="2">
    <source>
        <dbReference type="ARBA" id="ARBA00021982"/>
    </source>
</evidence>
<evidence type="ECO:0000256" key="3">
    <source>
        <dbReference type="ARBA" id="ARBA00022741"/>
    </source>
</evidence>
<dbReference type="FunFam" id="1.10.1420.10:FF:000007">
    <property type="entry name" value="DNA mismatch repair protein MutS"/>
    <property type="match status" value="1"/>
</dbReference>
<dbReference type="GO" id="GO:0140664">
    <property type="term" value="F:ATP-dependent DNA damage sensor activity"/>
    <property type="evidence" value="ECO:0007669"/>
    <property type="project" value="InterPro"/>
</dbReference>